<gene>
    <name evidence="1" type="primary">139</name>
    <name evidence="1" type="ORF">SEA_DAREDEVIL_139</name>
</gene>
<accession>A0A345MIZ4</accession>
<name>A0A345MIZ4_9CAUD</name>
<reference evidence="2" key="1">
    <citation type="submission" date="2018-07" db="EMBL/GenBank/DDBJ databases">
        <authorList>
            <person name="Quirk P.G."/>
            <person name="Krulwich T.A."/>
        </authorList>
    </citation>
    <scope>NUCLEOTIDE SEQUENCE [LARGE SCALE GENOMIC DNA]</scope>
</reference>
<dbReference type="GeneID" id="54998128"/>
<protein>
    <submittedName>
        <fullName evidence="1">Uncharacterized protein</fullName>
    </submittedName>
</protein>
<dbReference type="EMBL" id="MH590603">
    <property type="protein sequence ID" value="AXH70525.1"/>
    <property type="molecule type" value="Genomic_DNA"/>
</dbReference>
<organism evidence="1 2">
    <name type="scientific">Gordonia phage Daredevil</name>
    <dbReference type="NCBI Taxonomy" id="2283286"/>
    <lineage>
        <taxon>Viruses</taxon>
        <taxon>Duplodnaviria</taxon>
        <taxon>Heunggongvirae</taxon>
        <taxon>Uroviricota</taxon>
        <taxon>Caudoviricetes</taxon>
        <taxon>Daredevilvirus</taxon>
        <taxon>Daredevilvirus daredevil</taxon>
    </lineage>
</organism>
<proteinExistence type="predicted"/>
<dbReference type="Proteomes" id="UP000257597">
    <property type="component" value="Segment"/>
</dbReference>
<evidence type="ECO:0000313" key="1">
    <source>
        <dbReference type="EMBL" id="AXH70525.1"/>
    </source>
</evidence>
<dbReference type="RefSeq" id="YP_009807253.1">
    <property type="nucleotide sequence ID" value="NC_048021.1"/>
</dbReference>
<sequence>MNIREIAAQIDPTEAQLAVAKIMHSLGSVYDWSADQLEYIAMALPAAPDGVADYTDQDDAALAFWQGVDF</sequence>
<evidence type="ECO:0000313" key="2">
    <source>
        <dbReference type="Proteomes" id="UP000257597"/>
    </source>
</evidence>
<dbReference type="KEGG" id="vg:54998128"/>
<keyword evidence="2" id="KW-1185">Reference proteome</keyword>